<dbReference type="PROSITE" id="PS00139">
    <property type="entry name" value="THIOL_PROTEASE_CYS"/>
    <property type="match status" value="1"/>
</dbReference>
<dbReference type="CDD" id="cd00042">
    <property type="entry name" value="CY"/>
    <property type="match status" value="2"/>
</dbReference>
<reference evidence="14" key="1">
    <citation type="submission" date="2019-08" db="EMBL/GenBank/DDBJ databases">
        <title>The improved chromosome-level genome for the pearl oyster Pinctada fucata martensii using PacBio sequencing and Hi-C.</title>
        <authorList>
            <person name="Zheng Z."/>
        </authorList>
    </citation>
    <scope>NUCLEOTIDE SEQUENCE</scope>
    <source>
        <strain evidence="14">ZZ-2019</strain>
        <tissue evidence="14">Adductor muscle</tissue>
    </source>
</reference>
<dbReference type="Pfam" id="PF08246">
    <property type="entry name" value="Inhibitor_I29"/>
    <property type="match status" value="1"/>
</dbReference>
<dbReference type="Proteomes" id="UP001186944">
    <property type="component" value="Unassembled WGS sequence"/>
</dbReference>
<dbReference type="FunFam" id="3.90.70.10:FF:000130">
    <property type="entry name" value="Cysteine proteinase 1"/>
    <property type="match status" value="1"/>
</dbReference>
<evidence type="ECO:0000259" key="13">
    <source>
        <dbReference type="SMART" id="SM00848"/>
    </source>
</evidence>
<keyword evidence="2" id="KW-0645">Protease</keyword>
<feature type="domain" description="Peptidase C1A papain C-terminal" evidence="12">
    <location>
        <begin position="612"/>
        <end position="823"/>
    </location>
</feature>
<evidence type="ECO:0000256" key="8">
    <source>
        <dbReference type="ARBA" id="ARBA00023180"/>
    </source>
</evidence>
<evidence type="ECO:0008006" key="16">
    <source>
        <dbReference type="Google" id="ProtNLM"/>
    </source>
</evidence>
<dbReference type="GO" id="GO:0008234">
    <property type="term" value="F:cysteine-type peptidase activity"/>
    <property type="evidence" value="ECO:0007669"/>
    <property type="project" value="UniProtKB-KW"/>
</dbReference>
<dbReference type="PROSITE" id="PS00639">
    <property type="entry name" value="THIOL_PROTEASE_HIS"/>
    <property type="match status" value="1"/>
</dbReference>
<gene>
    <name evidence="14" type="ORF">FSP39_002278</name>
</gene>
<dbReference type="Gene3D" id="3.10.450.10">
    <property type="match status" value="2"/>
</dbReference>
<dbReference type="InterPro" id="IPR013201">
    <property type="entry name" value="Prot_inhib_I29"/>
</dbReference>
<dbReference type="SUPFAM" id="SSF54403">
    <property type="entry name" value="Cystatin/monellin"/>
    <property type="match status" value="2"/>
</dbReference>
<evidence type="ECO:0000256" key="2">
    <source>
        <dbReference type="ARBA" id="ARBA00022670"/>
    </source>
</evidence>
<dbReference type="InterPro" id="IPR025660">
    <property type="entry name" value="Pept_his_AS"/>
</dbReference>
<sequence length="825" mass="90149">MRTLLVFSGLIAYAMGAFGIPGGYSKQTAPYSKHVEDLATLAMAQYAQSNNQLGAWDKTFTLKDVQTQVVSGLNYKLTLAANLGGQDYTCQFVVFEQAWTHTQQVSHSDCQPTTKRQLGGQPLLGGVSAVNCQDTGLLDAVDFVLDKINAMSNSMYKFTQSDLTHCTKQVVAGMKYSADITVQESACMQMDKTKASHCAAKNGGMVEHFHFSVVEQSWMPDKYQYVQINPIKKKIEDKENQNDVLKYQESIDRVSNVASHAGELISYFLGDNDKVLKKGSDFIKNFMSKDGKDLTQHGKELLDQLAGKDKNELKSNGAEILKKLLGGDGHDLIAHGKNVLLGGDGHDLQPHGQTAQKPLIGGDGHDLKPHGKPLIGGDGHDLLPHGETKKPLIGGDGHDLLPHGQKKPLIAGDGHDLLPHGQKKPLIGGDGHDLLPHGQKKPLIGGDGHDLKPHGETKKPLIGGDGHDLKPHGETKKPLIGGDGHDLLPHGETKKPLIGGDGHDLKPHGETKKPLIGGDGHDLCHRGMFEDFKRNQNKLYESEKEEAKRFNIFCDNMKTAKMLQDSEKGTARYGATMFADMTEKEFKQYVGKPWDLNGNDGMDKAVIPKGNIPESFDWRDHNAVTEVKNQGSCGSCWAFSTTGNIEGQWAIKKKKLVSLSEQELVDCDKVDEGCNGGLPSNAYKEIIRLGGLETESEYKYEGKDEKCHFVKSEARVKINGSVSISQNETEMAAWLAKNGPISIGINAFAMQFYMGGISHPWKIFCNPKNLDHGVLIVGYGVDNGKPYWIVKNSWGPGWGEKGYYLVYRGAGVCGLNTMCTSAVVN</sequence>
<dbReference type="EMBL" id="VSWD01000009">
    <property type="protein sequence ID" value="KAK3092395.1"/>
    <property type="molecule type" value="Genomic_DNA"/>
</dbReference>
<feature type="domain" description="Cathepsin propeptide inhibitor" evidence="13">
    <location>
        <begin position="529"/>
        <end position="586"/>
    </location>
</feature>
<feature type="compositionally biased region" description="Basic and acidic residues" evidence="9">
    <location>
        <begin position="447"/>
        <end position="470"/>
    </location>
</feature>
<evidence type="ECO:0000313" key="14">
    <source>
        <dbReference type="EMBL" id="KAK3092395.1"/>
    </source>
</evidence>
<evidence type="ECO:0000259" key="11">
    <source>
        <dbReference type="SMART" id="SM00043"/>
    </source>
</evidence>
<dbReference type="SMART" id="SM00848">
    <property type="entry name" value="Inhibitor_I29"/>
    <property type="match status" value="1"/>
</dbReference>
<dbReference type="Gene3D" id="3.90.70.10">
    <property type="entry name" value="Cysteine proteinases"/>
    <property type="match status" value="1"/>
</dbReference>
<evidence type="ECO:0000256" key="10">
    <source>
        <dbReference type="SAM" id="SignalP"/>
    </source>
</evidence>
<name>A0AA89BSA3_PINIB</name>
<feature type="domain" description="Cystatin" evidence="11">
    <location>
        <begin position="19"/>
        <end position="111"/>
    </location>
</feature>
<evidence type="ECO:0000256" key="5">
    <source>
        <dbReference type="ARBA" id="ARBA00022807"/>
    </source>
</evidence>
<keyword evidence="8" id="KW-0325">Glycoprotein</keyword>
<dbReference type="PRINTS" id="PR00705">
    <property type="entry name" value="PAPAIN"/>
</dbReference>
<dbReference type="Pfam" id="PF00112">
    <property type="entry name" value="Peptidase_C1"/>
    <property type="match status" value="1"/>
</dbReference>
<accession>A0AA89BSA3</accession>
<dbReference type="AlphaFoldDB" id="A0AA89BSA3"/>
<dbReference type="InterPro" id="IPR025661">
    <property type="entry name" value="Pept_asp_AS"/>
</dbReference>
<dbReference type="Pfam" id="PF00031">
    <property type="entry name" value="Cystatin"/>
    <property type="match status" value="1"/>
</dbReference>
<evidence type="ECO:0000256" key="7">
    <source>
        <dbReference type="ARBA" id="ARBA00023157"/>
    </source>
</evidence>
<dbReference type="SMART" id="SM00645">
    <property type="entry name" value="Pept_C1"/>
    <property type="match status" value="1"/>
</dbReference>
<dbReference type="InterPro" id="IPR039417">
    <property type="entry name" value="Peptidase_C1A_papain-like"/>
</dbReference>
<evidence type="ECO:0000256" key="6">
    <source>
        <dbReference type="ARBA" id="ARBA00023145"/>
    </source>
</evidence>
<dbReference type="InterPro" id="IPR000668">
    <property type="entry name" value="Peptidase_C1A_C"/>
</dbReference>
<evidence type="ECO:0000256" key="4">
    <source>
        <dbReference type="ARBA" id="ARBA00022801"/>
    </source>
</evidence>
<dbReference type="GO" id="GO:0006508">
    <property type="term" value="P:proteolysis"/>
    <property type="evidence" value="ECO:0007669"/>
    <property type="project" value="UniProtKB-KW"/>
</dbReference>
<feature type="chain" id="PRO_5041739472" description="Cathepsin L" evidence="10">
    <location>
        <begin position="20"/>
        <end position="825"/>
    </location>
</feature>
<dbReference type="InterPro" id="IPR013128">
    <property type="entry name" value="Peptidase_C1A"/>
</dbReference>
<dbReference type="PROSITE" id="PS00640">
    <property type="entry name" value="THIOL_PROTEASE_ASN"/>
    <property type="match status" value="1"/>
</dbReference>
<dbReference type="InterPro" id="IPR038765">
    <property type="entry name" value="Papain-like_cys_pep_sf"/>
</dbReference>
<dbReference type="InterPro" id="IPR011049">
    <property type="entry name" value="Serralysin-like_metalloprot_C"/>
</dbReference>
<feature type="region of interest" description="Disordered" evidence="9">
    <location>
        <begin position="428"/>
        <end position="470"/>
    </location>
</feature>
<comment type="similarity">
    <text evidence="1">Belongs to the peptidase C1 family.</text>
</comment>
<dbReference type="InterPro" id="IPR000010">
    <property type="entry name" value="Cystatin_dom"/>
</dbReference>
<dbReference type="InterPro" id="IPR046350">
    <property type="entry name" value="Cystatin_sf"/>
</dbReference>
<keyword evidence="7" id="KW-1015">Disulfide bond</keyword>
<dbReference type="SUPFAM" id="SSF54001">
    <property type="entry name" value="Cysteine proteinases"/>
    <property type="match status" value="1"/>
</dbReference>
<comment type="caution">
    <text evidence="14">The sequence shown here is derived from an EMBL/GenBank/DDBJ whole genome shotgun (WGS) entry which is preliminary data.</text>
</comment>
<evidence type="ECO:0000259" key="12">
    <source>
        <dbReference type="SMART" id="SM00645"/>
    </source>
</evidence>
<evidence type="ECO:0000256" key="9">
    <source>
        <dbReference type="SAM" id="MobiDB-lite"/>
    </source>
</evidence>
<keyword evidence="4" id="KW-0378">Hydrolase</keyword>
<keyword evidence="5" id="KW-0788">Thiol protease</keyword>
<organism evidence="14 15">
    <name type="scientific">Pinctada imbricata</name>
    <name type="common">Atlantic pearl-oyster</name>
    <name type="synonym">Pinctada martensii</name>
    <dbReference type="NCBI Taxonomy" id="66713"/>
    <lineage>
        <taxon>Eukaryota</taxon>
        <taxon>Metazoa</taxon>
        <taxon>Spiralia</taxon>
        <taxon>Lophotrochozoa</taxon>
        <taxon>Mollusca</taxon>
        <taxon>Bivalvia</taxon>
        <taxon>Autobranchia</taxon>
        <taxon>Pteriomorphia</taxon>
        <taxon>Pterioida</taxon>
        <taxon>Pterioidea</taxon>
        <taxon>Pteriidae</taxon>
        <taxon>Pinctada</taxon>
    </lineage>
</organism>
<dbReference type="SMART" id="SM00043">
    <property type="entry name" value="CY"/>
    <property type="match status" value="2"/>
</dbReference>
<keyword evidence="6" id="KW-0865">Zymogen</keyword>
<protein>
    <recommendedName>
        <fullName evidence="16">Cathepsin L</fullName>
    </recommendedName>
</protein>
<feature type="signal peptide" evidence="10">
    <location>
        <begin position="1"/>
        <end position="19"/>
    </location>
</feature>
<dbReference type="PANTHER" id="PTHR12411">
    <property type="entry name" value="CYSTEINE PROTEASE FAMILY C1-RELATED"/>
    <property type="match status" value="1"/>
</dbReference>
<dbReference type="SUPFAM" id="SSF51120">
    <property type="entry name" value="beta-Roll"/>
    <property type="match status" value="2"/>
</dbReference>
<proteinExistence type="inferred from homology"/>
<keyword evidence="15" id="KW-1185">Reference proteome</keyword>
<evidence type="ECO:0000313" key="15">
    <source>
        <dbReference type="Proteomes" id="UP001186944"/>
    </source>
</evidence>
<keyword evidence="3 10" id="KW-0732">Signal</keyword>
<dbReference type="CDD" id="cd02248">
    <property type="entry name" value="Peptidase_C1A"/>
    <property type="match status" value="1"/>
</dbReference>
<dbReference type="GO" id="GO:0004869">
    <property type="term" value="F:cysteine-type endopeptidase inhibitor activity"/>
    <property type="evidence" value="ECO:0007669"/>
    <property type="project" value="InterPro"/>
</dbReference>
<feature type="domain" description="Cystatin" evidence="11">
    <location>
        <begin position="122"/>
        <end position="231"/>
    </location>
</feature>
<dbReference type="PRINTS" id="PR00313">
    <property type="entry name" value="CABNDNGRPT"/>
</dbReference>
<evidence type="ECO:0000256" key="1">
    <source>
        <dbReference type="ARBA" id="ARBA00008455"/>
    </source>
</evidence>
<dbReference type="InterPro" id="IPR000169">
    <property type="entry name" value="Pept_cys_AS"/>
</dbReference>
<evidence type="ECO:0000256" key="3">
    <source>
        <dbReference type="ARBA" id="ARBA00022729"/>
    </source>
</evidence>